<gene>
    <name evidence="9" type="ORF">BpHYR1_039789</name>
</gene>
<dbReference type="PROSITE" id="PS51704">
    <property type="entry name" value="GP_PDE"/>
    <property type="match status" value="1"/>
</dbReference>
<keyword evidence="10" id="KW-1185">Reference proteome</keyword>
<comment type="catalytic activity">
    <reaction evidence="6">
        <text>a sn-glycero-3-phosphodiester + H2O = an alcohol + sn-glycerol 3-phosphate + H(+)</text>
        <dbReference type="Rhea" id="RHEA:12969"/>
        <dbReference type="ChEBI" id="CHEBI:15377"/>
        <dbReference type="ChEBI" id="CHEBI:15378"/>
        <dbReference type="ChEBI" id="CHEBI:30879"/>
        <dbReference type="ChEBI" id="CHEBI:57597"/>
        <dbReference type="ChEBI" id="CHEBI:83408"/>
        <dbReference type="EC" id="3.1.4.46"/>
    </reaction>
</comment>
<evidence type="ECO:0000256" key="1">
    <source>
        <dbReference type="ARBA" id="ARBA00007277"/>
    </source>
</evidence>
<dbReference type="InterPro" id="IPR030395">
    <property type="entry name" value="GP_PDE_dom"/>
</dbReference>
<dbReference type="GO" id="GO:0006071">
    <property type="term" value="P:glycerol metabolic process"/>
    <property type="evidence" value="ECO:0007669"/>
    <property type="project" value="UniProtKB-KW"/>
</dbReference>
<dbReference type="InterPro" id="IPR017946">
    <property type="entry name" value="PLC-like_Pdiesterase_TIM-brl"/>
</dbReference>
<keyword evidence="5 9" id="KW-0378">Hydrolase</keyword>
<dbReference type="Pfam" id="PF03009">
    <property type="entry name" value="GDPD"/>
    <property type="match status" value="1"/>
</dbReference>
<dbReference type="NCBIfam" id="NF008354">
    <property type="entry name" value="PRK11143.1"/>
    <property type="match status" value="1"/>
</dbReference>
<proteinExistence type="inferred from homology"/>
<evidence type="ECO:0000256" key="4">
    <source>
        <dbReference type="ARBA" id="ARBA00022798"/>
    </source>
</evidence>
<feature type="signal peptide" evidence="7">
    <location>
        <begin position="1"/>
        <end position="19"/>
    </location>
</feature>
<evidence type="ECO:0000256" key="2">
    <source>
        <dbReference type="ARBA" id="ARBA00012247"/>
    </source>
</evidence>
<dbReference type="FunFam" id="3.20.20.190:FF:000009">
    <property type="entry name" value="Glycerophosphodiester phosphodiesterase, periplasmic"/>
    <property type="match status" value="1"/>
</dbReference>
<comment type="caution">
    <text evidence="9">The sequence shown here is derived from an EMBL/GenBank/DDBJ whole genome shotgun (WGS) entry which is preliminary data.</text>
</comment>
<dbReference type="PANTHER" id="PTHR43620">
    <property type="entry name" value="GLYCEROPHOSPHORYL DIESTER PHOSPHODIESTERASE"/>
    <property type="match status" value="1"/>
</dbReference>
<evidence type="ECO:0000313" key="9">
    <source>
        <dbReference type="EMBL" id="RMZ98233.1"/>
    </source>
</evidence>
<dbReference type="Proteomes" id="UP000276133">
    <property type="component" value="Unassembled WGS sequence"/>
</dbReference>
<keyword evidence="3 7" id="KW-0732">Signal</keyword>
<sequence length="353" mass="40746">MRDKFVAFLVLVLITESLSSVITSKPLVIAHRGASGYLPEHTLESKTAAFFMQADYIEQDVILTKDNHPIVLHDLYLDEVTDVASKYPEKMRADLRFYAIDLTLEEIKTLKVFERFRRQDPIVAYYPQRFPLGKSNFQISTLKEEIEMLQGLEGTFKRVYALDSSVGSNYFNSHNIGLYVEIKNPKFHIDEGKANFSEIVLNLLDQYGYTDKKSKIYLQCFDPKELRRIREELKCNLSLVQLLSADQTSDGIEWTTRNGLEEIKKFADGIGPEKSQLINFDEKAKILTPSELYQNAKELGLFIHAYTFRIDDLPTFASCWNQLLNIFLNEIKIEGLFTDFPDLTLKYLNSQNT</sequence>
<evidence type="ECO:0000256" key="3">
    <source>
        <dbReference type="ARBA" id="ARBA00022729"/>
    </source>
</evidence>
<feature type="domain" description="GP-PDE" evidence="8">
    <location>
        <begin position="26"/>
        <end position="348"/>
    </location>
</feature>
<dbReference type="OrthoDB" id="1058301at2759"/>
<keyword evidence="4" id="KW-0319">Glycerol metabolism</keyword>
<dbReference type="GO" id="GO:0006629">
    <property type="term" value="P:lipid metabolic process"/>
    <property type="evidence" value="ECO:0007669"/>
    <property type="project" value="InterPro"/>
</dbReference>
<accession>A0A3M7PGV3</accession>
<dbReference type="SUPFAM" id="SSF51695">
    <property type="entry name" value="PLC-like phosphodiesterases"/>
    <property type="match status" value="1"/>
</dbReference>
<dbReference type="GO" id="GO:0008889">
    <property type="term" value="F:glycerophosphodiester phosphodiesterase activity"/>
    <property type="evidence" value="ECO:0007669"/>
    <property type="project" value="UniProtKB-EC"/>
</dbReference>
<comment type="similarity">
    <text evidence="1">Belongs to the glycerophosphoryl diester phosphodiesterase family.</text>
</comment>
<evidence type="ECO:0000313" key="10">
    <source>
        <dbReference type="Proteomes" id="UP000276133"/>
    </source>
</evidence>
<name>A0A3M7PGV3_BRAPC</name>
<feature type="non-terminal residue" evidence="9">
    <location>
        <position position="353"/>
    </location>
</feature>
<evidence type="ECO:0000256" key="7">
    <source>
        <dbReference type="SAM" id="SignalP"/>
    </source>
</evidence>
<dbReference type="Gene3D" id="3.20.20.190">
    <property type="entry name" value="Phosphatidylinositol (PI) phosphodiesterase"/>
    <property type="match status" value="1"/>
</dbReference>
<dbReference type="PANTHER" id="PTHR43620:SF7">
    <property type="entry name" value="GLYCEROPHOSPHODIESTER PHOSPHODIESTERASE GDPD5-RELATED"/>
    <property type="match status" value="1"/>
</dbReference>
<evidence type="ECO:0000259" key="8">
    <source>
        <dbReference type="PROSITE" id="PS51704"/>
    </source>
</evidence>
<dbReference type="EC" id="3.1.4.46" evidence="2"/>
<evidence type="ECO:0000256" key="6">
    <source>
        <dbReference type="ARBA" id="ARBA00047512"/>
    </source>
</evidence>
<feature type="chain" id="PRO_5018210411" description="glycerophosphodiester phosphodiesterase" evidence="7">
    <location>
        <begin position="20"/>
        <end position="353"/>
    </location>
</feature>
<organism evidence="9 10">
    <name type="scientific">Brachionus plicatilis</name>
    <name type="common">Marine rotifer</name>
    <name type="synonym">Brachionus muelleri</name>
    <dbReference type="NCBI Taxonomy" id="10195"/>
    <lineage>
        <taxon>Eukaryota</taxon>
        <taxon>Metazoa</taxon>
        <taxon>Spiralia</taxon>
        <taxon>Gnathifera</taxon>
        <taxon>Rotifera</taxon>
        <taxon>Eurotatoria</taxon>
        <taxon>Monogononta</taxon>
        <taxon>Pseudotrocha</taxon>
        <taxon>Ploima</taxon>
        <taxon>Brachionidae</taxon>
        <taxon>Brachionus</taxon>
    </lineage>
</organism>
<reference evidence="9 10" key="1">
    <citation type="journal article" date="2018" name="Sci. Rep.">
        <title>Genomic signatures of local adaptation to the degree of environmental predictability in rotifers.</title>
        <authorList>
            <person name="Franch-Gras L."/>
            <person name="Hahn C."/>
            <person name="Garcia-Roger E.M."/>
            <person name="Carmona M.J."/>
            <person name="Serra M."/>
            <person name="Gomez A."/>
        </authorList>
    </citation>
    <scope>NUCLEOTIDE SEQUENCE [LARGE SCALE GENOMIC DNA]</scope>
    <source>
        <strain evidence="9">HYR1</strain>
    </source>
</reference>
<evidence type="ECO:0000256" key="5">
    <source>
        <dbReference type="ARBA" id="ARBA00022801"/>
    </source>
</evidence>
<dbReference type="AlphaFoldDB" id="A0A3M7PGV3"/>
<protein>
    <recommendedName>
        <fullName evidence="2">glycerophosphodiester phosphodiesterase</fullName>
        <ecNumber evidence="2">3.1.4.46</ecNumber>
    </recommendedName>
</protein>
<dbReference type="STRING" id="10195.A0A3M7PGV3"/>
<dbReference type="EMBL" id="REGN01010894">
    <property type="protein sequence ID" value="RMZ98233.1"/>
    <property type="molecule type" value="Genomic_DNA"/>
</dbReference>